<keyword evidence="2 8" id="KW-0808">Transferase</keyword>
<dbReference type="GO" id="GO:0005524">
    <property type="term" value="F:ATP binding"/>
    <property type="evidence" value="ECO:0007669"/>
    <property type="project" value="UniProtKB-KW"/>
</dbReference>
<evidence type="ECO:0000259" key="10">
    <source>
        <dbReference type="Pfam" id="PF02503"/>
    </source>
</evidence>
<dbReference type="InterPro" id="IPR041108">
    <property type="entry name" value="PP_kinase_C_1"/>
</dbReference>
<comment type="similarity">
    <text evidence="8 9">Belongs to the polyphosphate kinase 1 (PPK1) family.</text>
</comment>
<dbReference type="NCBIfam" id="NF003917">
    <property type="entry name" value="PRK05443.1-1"/>
    <property type="match status" value="1"/>
</dbReference>
<evidence type="ECO:0000256" key="2">
    <source>
        <dbReference type="ARBA" id="ARBA00022679"/>
    </source>
</evidence>
<evidence type="ECO:0000256" key="8">
    <source>
        <dbReference type="HAMAP-Rule" id="MF_00347"/>
    </source>
</evidence>
<evidence type="ECO:0000256" key="5">
    <source>
        <dbReference type="ARBA" id="ARBA00022777"/>
    </source>
</evidence>
<dbReference type="OrthoDB" id="9761456at2"/>
<accession>A0A2V5J0L1</accession>
<dbReference type="FunFam" id="3.30.870.10:FF:000001">
    <property type="entry name" value="Polyphosphate kinase"/>
    <property type="match status" value="1"/>
</dbReference>
<comment type="catalytic activity">
    <reaction evidence="8 9">
        <text>[phosphate](n) + ATP = [phosphate](n+1) + ADP</text>
        <dbReference type="Rhea" id="RHEA:19573"/>
        <dbReference type="Rhea" id="RHEA-COMP:9859"/>
        <dbReference type="Rhea" id="RHEA-COMP:14280"/>
        <dbReference type="ChEBI" id="CHEBI:16838"/>
        <dbReference type="ChEBI" id="CHEBI:30616"/>
        <dbReference type="ChEBI" id="CHEBI:456216"/>
        <dbReference type="EC" id="2.7.4.1"/>
    </reaction>
</comment>
<keyword evidence="6 8" id="KW-0067">ATP-binding</keyword>
<dbReference type="InterPro" id="IPR025198">
    <property type="entry name" value="PPK_N_dom"/>
</dbReference>
<dbReference type="GO" id="GO:0008976">
    <property type="term" value="F:polyphosphate kinase activity"/>
    <property type="evidence" value="ECO:0007669"/>
    <property type="project" value="UniProtKB-UniRule"/>
</dbReference>
<dbReference type="InterPro" id="IPR025200">
    <property type="entry name" value="PPK_C_dom2"/>
</dbReference>
<feature type="binding site" evidence="8">
    <location>
        <position position="647"/>
    </location>
    <ligand>
        <name>ATP</name>
        <dbReference type="ChEBI" id="CHEBI:30616"/>
    </ligand>
</feature>
<dbReference type="GO" id="GO:0009358">
    <property type="term" value="C:polyphosphate kinase complex"/>
    <property type="evidence" value="ECO:0007669"/>
    <property type="project" value="InterPro"/>
</dbReference>
<dbReference type="GO" id="GO:0006799">
    <property type="term" value="P:polyphosphate biosynthetic process"/>
    <property type="evidence" value="ECO:0007669"/>
    <property type="project" value="UniProtKB-UniRule"/>
</dbReference>
<dbReference type="Pfam" id="PF17941">
    <property type="entry name" value="PP_kinase_C_1"/>
    <property type="match status" value="1"/>
</dbReference>
<dbReference type="Pfam" id="PF02503">
    <property type="entry name" value="PP_kinase"/>
    <property type="match status" value="1"/>
</dbReference>
<keyword evidence="7 8" id="KW-0460">Magnesium</keyword>
<dbReference type="SUPFAM" id="SSF56024">
    <property type="entry name" value="Phospholipase D/nuclease"/>
    <property type="match status" value="2"/>
</dbReference>
<feature type="binding site" evidence="8">
    <location>
        <position position="523"/>
    </location>
    <ligand>
        <name>ATP</name>
        <dbReference type="ChEBI" id="CHEBI:30616"/>
    </ligand>
</feature>
<keyword evidence="1 8" id="KW-0597">Phosphoprotein</keyword>
<dbReference type="InterPro" id="IPR036830">
    <property type="entry name" value="PP_kinase_middle_dom_sf"/>
</dbReference>
<keyword evidence="3 8" id="KW-0479">Metal-binding</keyword>
<feature type="domain" description="Polyphosphate kinase N-terminal" evidence="11">
    <location>
        <begin position="55"/>
        <end position="161"/>
    </location>
</feature>
<protein>
    <recommendedName>
        <fullName evidence="8 9">Polyphosphate kinase</fullName>
        <ecNumber evidence="8 9">2.7.4.1</ecNumber>
    </recommendedName>
    <alternativeName>
        <fullName evidence="8">ATP-polyphosphate phosphotransferase</fullName>
    </alternativeName>
    <alternativeName>
        <fullName evidence="8">Polyphosphoric acid kinase</fullName>
    </alternativeName>
</protein>
<evidence type="ECO:0000259" key="13">
    <source>
        <dbReference type="Pfam" id="PF17941"/>
    </source>
</evidence>
<comment type="function">
    <text evidence="8 9">Catalyzes the reversible transfer of the terminal phosphate of ATP to form a long-chain polyphosphate (polyP).</text>
</comment>
<dbReference type="HAMAP" id="MF_00347">
    <property type="entry name" value="Polyphosphate_kinase"/>
    <property type="match status" value="1"/>
</dbReference>
<dbReference type="CDD" id="cd09168">
    <property type="entry name" value="PLDc_PaPPK1_C2_like"/>
    <property type="match status" value="1"/>
</dbReference>
<proteinExistence type="inferred from homology"/>
<dbReference type="Pfam" id="PF13089">
    <property type="entry name" value="PP_kinase_N"/>
    <property type="match status" value="1"/>
</dbReference>
<dbReference type="NCBIfam" id="NF003922">
    <property type="entry name" value="PRK05443.2-3"/>
    <property type="match status" value="1"/>
</dbReference>
<evidence type="ECO:0000259" key="11">
    <source>
        <dbReference type="Pfam" id="PF13089"/>
    </source>
</evidence>
<dbReference type="SUPFAM" id="SSF140356">
    <property type="entry name" value="PPK N-terminal domain-like"/>
    <property type="match status" value="1"/>
</dbReference>
<evidence type="ECO:0000256" key="4">
    <source>
        <dbReference type="ARBA" id="ARBA00022741"/>
    </source>
</evidence>
<evidence type="ECO:0000256" key="9">
    <source>
        <dbReference type="RuleBase" id="RU003800"/>
    </source>
</evidence>
<comment type="PTM">
    <text evidence="8 9">An intermediate of this reaction is the autophosphorylated ppk in which a phosphate is covalently linked to a histidine residue through a N-P bond.</text>
</comment>
<dbReference type="NCBIfam" id="TIGR03705">
    <property type="entry name" value="poly_P_kin"/>
    <property type="match status" value="1"/>
</dbReference>
<keyword evidence="4 8" id="KW-0547">Nucleotide-binding</keyword>
<dbReference type="EMBL" id="QJVC01000001">
    <property type="protein sequence ID" value="PYI40313.1"/>
    <property type="molecule type" value="Genomic_DNA"/>
</dbReference>
<dbReference type="AlphaFoldDB" id="A0A2V5J0L1"/>
<keyword evidence="15" id="KW-1185">Reference proteome</keyword>
<keyword evidence="5 8" id="KW-0418">Kinase</keyword>
<comment type="cofactor">
    <cofactor evidence="8">
        <name>Mg(2+)</name>
        <dbReference type="ChEBI" id="CHEBI:18420"/>
    </cofactor>
</comment>
<dbReference type="NCBIfam" id="NF003921">
    <property type="entry name" value="PRK05443.2-2"/>
    <property type="match status" value="1"/>
</dbReference>
<evidence type="ECO:0000259" key="12">
    <source>
        <dbReference type="Pfam" id="PF13090"/>
    </source>
</evidence>
<feature type="binding site" evidence="8">
    <location>
        <position position="460"/>
    </location>
    <ligand>
        <name>Mg(2+)</name>
        <dbReference type="ChEBI" id="CHEBI:18420"/>
    </ligand>
</feature>
<dbReference type="EC" id="2.7.4.1" evidence="8 9"/>
<dbReference type="Gene3D" id="3.30.870.10">
    <property type="entry name" value="Endonuclease Chain A"/>
    <property type="match status" value="2"/>
</dbReference>
<evidence type="ECO:0000256" key="7">
    <source>
        <dbReference type="ARBA" id="ARBA00022842"/>
    </source>
</evidence>
<name>A0A2V5J0L1_9MICC</name>
<feature type="domain" description="Polyphosphate kinase C-terminal" evidence="13">
    <location>
        <begin position="385"/>
        <end position="550"/>
    </location>
</feature>
<dbReference type="PANTHER" id="PTHR30218">
    <property type="entry name" value="POLYPHOSPHATE KINASE"/>
    <property type="match status" value="1"/>
</dbReference>
<feature type="binding site" evidence="8">
    <location>
        <position position="619"/>
    </location>
    <ligand>
        <name>ATP</name>
        <dbReference type="ChEBI" id="CHEBI:30616"/>
    </ligand>
</feature>
<dbReference type="RefSeq" id="WP_110483638.1">
    <property type="nucleotide sequence ID" value="NZ_QJVC01000001.1"/>
</dbReference>
<evidence type="ECO:0000256" key="6">
    <source>
        <dbReference type="ARBA" id="ARBA00022840"/>
    </source>
</evidence>
<dbReference type="PIRSF" id="PIRSF015589">
    <property type="entry name" value="PP_kinase"/>
    <property type="match status" value="1"/>
</dbReference>
<dbReference type="CDD" id="cd09165">
    <property type="entry name" value="PLDc_PaPPK1_C1_like"/>
    <property type="match status" value="1"/>
</dbReference>
<dbReference type="InterPro" id="IPR036832">
    <property type="entry name" value="PPK_N_dom_sf"/>
</dbReference>
<evidence type="ECO:0000256" key="1">
    <source>
        <dbReference type="ARBA" id="ARBA00022553"/>
    </source>
</evidence>
<dbReference type="Gene3D" id="3.30.1840.10">
    <property type="entry name" value="Polyphosphate kinase middle domain"/>
    <property type="match status" value="1"/>
</dbReference>
<dbReference type="InterPro" id="IPR003414">
    <property type="entry name" value="PP_kinase"/>
</dbReference>
<dbReference type="NCBIfam" id="NF003918">
    <property type="entry name" value="PRK05443.1-2"/>
    <property type="match status" value="1"/>
</dbReference>
<feature type="active site" description="Phosphohistidine intermediate" evidence="8">
    <location>
        <position position="490"/>
    </location>
</feature>
<comment type="caution">
    <text evidence="14">The sequence shown here is derived from an EMBL/GenBank/DDBJ whole genome shotgun (WGS) entry which is preliminary data.</text>
</comment>
<feature type="domain" description="Polyphosphate kinase middle" evidence="10">
    <location>
        <begin position="173"/>
        <end position="352"/>
    </location>
</feature>
<dbReference type="Proteomes" id="UP000247980">
    <property type="component" value="Unassembled WGS sequence"/>
</dbReference>
<dbReference type="PANTHER" id="PTHR30218:SF0">
    <property type="entry name" value="POLYPHOSPHATE KINASE"/>
    <property type="match status" value="1"/>
</dbReference>
<feature type="binding site" evidence="8">
    <location>
        <position position="93"/>
    </location>
    <ligand>
        <name>ATP</name>
        <dbReference type="ChEBI" id="CHEBI:30616"/>
    </ligand>
</feature>
<reference evidence="14 15" key="1">
    <citation type="submission" date="2018-05" db="EMBL/GenBank/DDBJ databases">
        <title>Genetic diversity of glacier-inhabiting Cryobacterium bacteria in China and description of Cryobacterium mengkeensis sp. nov. and Arthrobacter glacialis sp. nov.</title>
        <authorList>
            <person name="Liu Q."/>
            <person name="Xin Y.-H."/>
        </authorList>
    </citation>
    <scope>NUCLEOTIDE SEQUENCE [LARGE SCALE GENOMIC DNA]</scope>
    <source>
        <strain evidence="14 15">B7</strain>
    </source>
</reference>
<dbReference type="GO" id="GO:0046872">
    <property type="term" value="F:metal ion binding"/>
    <property type="evidence" value="ECO:0007669"/>
    <property type="project" value="UniProtKB-KW"/>
</dbReference>
<dbReference type="SUPFAM" id="SSF143724">
    <property type="entry name" value="PHP14-like"/>
    <property type="match status" value="1"/>
</dbReference>
<dbReference type="Pfam" id="PF13090">
    <property type="entry name" value="PP_kinase_C"/>
    <property type="match status" value="1"/>
</dbReference>
<evidence type="ECO:0000313" key="15">
    <source>
        <dbReference type="Proteomes" id="UP000247980"/>
    </source>
</evidence>
<feature type="domain" description="Polyphosphate kinase C-terminal" evidence="12">
    <location>
        <begin position="558"/>
        <end position="723"/>
    </location>
</feature>
<evidence type="ECO:0000313" key="14">
    <source>
        <dbReference type="EMBL" id="PYI40313.1"/>
    </source>
</evidence>
<feature type="binding site" evidence="8">
    <location>
        <position position="430"/>
    </location>
    <ligand>
        <name>Mg(2+)</name>
        <dbReference type="ChEBI" id="CHEBI:18420"/>
    </ligand>
</feature>
<sequence length="747" mass="83503">MKREYKGTATLAVANGRERFSAGEVPASRATQDRIEIPDFEPTLIPEGDISPDRFLDRELSWLAFNARVLELAEDPDLQLLERVNFLSIFASNLDEFFMVRVAGLKRRIAAGLAVPSPAGLSPMEVLEQISDAAHDLQSRHAHVFANQIRPALAYEHIHLVHWDELDDPSKIQLSKMFAEKIFPILTPLAVDPAHPFPYISGLSLNLAVVVRNPVSDKELFARLKVPDLLERLVSLDGPRAGTTPGRVARFIPLEEVIAQHLDQLFPGMEIVEHHTFRVTRNEDLEVEEDDAENLLQALEKELLRRKFGPPVRLEVATDINPSILELLVRELDVDEDEVYFLPAPLDLRGLSIIGGIDRPDLRYPKHVAHTSRDLNASETSKAANVFAAMRRRDILLHHPYDAFSTSVQAFLEQAAADPKVRAIKQTLYRTSGDSPIVDALVDAAEAGKQVLALVEIKARFDEQANISWARKLEQAGVHVVYGIVGLKTHCKLSLVVRQEQDGLRRYCHIGTGNYHPRTARYYEDLGLLTADNQVGEDLSKLFNQLSGYAPKTSFDRLLVAPRSVRSGLIERIDAEIANKKAGLPASVRIKVNSMVDEAIIDSLYRASQAGVEVGVIVRGICSLRPGVPGLSENITVRSVLGRFLEHSRVFTFANGGDPLVYIGSADMMHRNLDRRVEALVRLSNKDDISEVNSLLTRYLDPATASWHLDNEGEWKRHHQDAEGKPLLDVQSWLLANRSRPRSTLHR</sequence>
<gene>
    <name evidence="8" type="primary">ppk</name>
    <name evidence="14" type="ORF">CVS30_02025</name>
</gene>
<organism evidence="14 15">
    <name type="scientific">Arthrobacter psychrolactophilus</name>
    <dbReference type="NCBI Taxonomy" id="92442"/>
    <lineage>
        <taxon>Bacteria</taxon>
        <taxon>Bacillati</taxon>
        <taxon>Actinomycetota</taxon>
        <taxon>Actinomycetes</taxon>
        <taxon>Micrococcales</taxon>
        <taxon>Micrococcaceae</taxon>
        <taxon>Arthrobacter</taxon>
    </lineage>
</organism>
<evidence type="ECO:0000256" key="3">
    <source>
        <dbReference type="ARBA" id="ARBA00022723"/>
    </source>
</evidence>
<dbReference type="InterPro" id="IPR024953">
    <property type="entry name" value="PP_kinase_middle"/>
</dbReference>
<dbReference type="Gene3D" id="1.20.58.310">
    <property type="entry name" value="Polyphosphate kinase N-terminal domain"/>
    <property type="match status" value="1"/>
</dbReference>